<dbReference type="SFLD" id="SFLDG01129">
    <property type="entry name" value="C1.5:_HAD__Beta-PGM__Phosphata"/>
    <property type="match status" value="1"/>
</dbReference>
<dbReference type="RefSeq" id="WP_334484245.1">
    <property type="nucleotide sequence ID" value="NZ_JAZHRV010000001.1"/>
</dbReference>
<dbReference type="Pfam" id="PF13419">
    <property type="entry name" value="HAD_2"/>
    <property type="match status" value="1"/>
</dbReference>
<dbReference type="EMBL" id="JAZHRV010000001">
    <property type="protein sequence ID" value="MEH2557730.1"/>
    <property type="molecule type" value="Genomic_DNA"/>
</dbReference>
<organism evidence="1 2">
    <name type="scientific">Bradyrhizobium algeriense</name>
    <dbReference type="NCBI Taxonomy" id="634784"/>
    <lineage>
        <taxon>Bacteria</taxon>
        <taxon>Pseudomonadati</taxon>
        <taxon>Pseudomonadota</taxon>
        <taxon>Alphaproteobacteria</taxon>
        <taxon>Hyphomicrobiales</taxon>
        <taxon>Nitrobacteraceae</taxon>
        <taxon>Bradyrhizobium</taxon>
    </lineage>
</organism>
<protein>
    <submittedName>
        <fullName evidence="1">Phosphoglycolate phosphatase</fullName>
        <ecNumber evidence="1">3.1.3.18</ecNumber>
    </submittedName>
</protein>
<dbReference type="InterPro" id="IPR036412">
    <property type="entry name" value="HAD-like_sf"/>
</dbReference>
<comment type="caution">
    <text evidence="1">The sequence shown here is derived from an EMBL/GenBank/DDBJ whole genome shotgun (WGS) entry which is preliminary data.</text>
</comment>
<dbReference type="PANTHER" id="PTHR43434">
    <property type="entry name" value="PHOSPHOGLYCOLATE PHOSPHATASE"/>
    <property type="match status" value="1"/>
</dbReference>
<keyword evidence="1" id="KW-0378">Hydrolase</keyword>
<dbReference type="EC" id="3.1.3.18" evidence="1"/>
<dbReference type="GO" id="GO:0008967">
    <property type="term" value="F:phosphoglycolate phosphatase activity"/>
    <property type="evidence" value="ECO:0007669"/>
    <property type="project" value="UniProtKB-EC"/>
</dbReference>
<gene>
    <name evidence="1" type="ORF">V1286_005259</name>
</gene>
<accession>A0ABU8BGQ1</accession>
<dbReference type="Proteomes" id="UP001364224">
    <property type="component" value="Unassembled WGS sequence"/>
</dbReference>
<reference evidence="1 2" key="1">
    <citation type="submission" date="2024-02" db="EMBL/GenBank/DDBJ databases">
        <title>Adaptive strategies in a cosmopolitan and abundant soil bacterium.</title>
        <authorList>
            <person name="Carini P."/>
        </authorList>
    </citation>
    <scope>NUCLEOTIDE SEQUENCE [LARGE SCALE GENOMIC DNA]</scope>
    <source>
        <strain evidence="1 2">AZCC 1608</strain>
    </source>
</reference>
<dbReference type="PANTHER" id="PTHR43434:SF20">
    <property type="entry name" value="5'-NUCLEOTIDASE"/>
    <property type="match status" value="1"/>
</dbReference>
<dbReference type="SFLD" id="SFLDS00003">
    <property type="entry name" value="Haloacid_Dehalogenase"/>
    <property type="match status" value="1"/>
</dbReference>
<sequence>MDAIYFDLDGTLTDPKPGITRSIQYALQRLDHPTMPTEDELTWCIGPPLRASFVRLLGAETSADLAVTYYRERFSDVGLYENGVYDGIGEVLTSLCASGHRLFVATSKPHVFAERIIDHFGLRDHFERVFGSELDGTRVDKSHLLEYALKQASVDPAKTLMIGDRSHDMVGAKNNGMKGIGVLYGYGSRDELLEAGAHHVCATPGAVLGCIA</sequence>
<dbReference type="InterPro" id="IPR023214">
    <property type="entry name" value="HAD_sf"/>
</dbReference>
<evidence type="ECO:0000313" key="1">
    <source>
        <dbReference type="EMBL" id="MEH2557730.1"/>
    </source>
</evidence>
<proteinExistence type="predicted"/>
<evidence type="ECO:0000313" key="2">
    <source>
        <dbReference type="Proteomes" id="UP001364224"/>
    </source>
</evidence>
<dbReference type="NCBIfam" id="TIGR01549">
    <property type="entry name" value="HAD-SF-IA-v1"/>
    <property type="match status" value="1"/>
</dbReference>
<dbReference type="CDD" id="cd04302">
    <property type="entry name" value="HAD_5NT"/>
    <property type="match status" value="1"/>
</dbReference>
<dbReference type="InterPro" id="IPR041492">
    <property type="entry name" value="HAD_2"/>
</dbReference>
<dbReference type="Gene3D" id="3.40.50.1000">
    <property type="entry name" value="HAD superfamily/HAD-like"/>
    <property type="match status" value="1"/>
</dbReference>
<dbReference type="InterPro" id="IPR006439">
    <property type="entry name" value="HAD-SF_hydro_IA"/>
</dbReference>
<dbReference type="InterPro" id="IPR023198">
    <property type="entry name" value="PGP-like_dom2"/>
</dbReference>
<dbReference type="InterPro" id="IPR050155">
    <property type="entry name" value="HAD-like_hydrolase_sf"/>
</dbReference>
<keyword evidence="2" id="KW-1185">Reference proteome</keyword>
<name>A0ABU8BGQ1_9BRAD</name>
<dbReference type="Gene3D" id="1.10.150.240">
    <property type="entry name" value="Putative phosphatase, domain 2"/>
    <property type="match status" value="1"/>
</dbReference>
<dbReference type="SUPFAM" id="SSF56784">
    <property type="entry name" value="HAD-like"/>
    <property type="match status" value="1"/>
</dbReference>